<evidence type="ECO:0000256" key="2">
    <source>
        <dbReference type="ARBA" id="ARBA00022485"/>
    </source>
</evidence>
<comment type="subunit">
    <text evidence="12">Monomer and homodimer.</text>
</comment>
<keyword evidence="7 12" id="KW-0411">Iron-sulfur</keyword>
<dbReference type="PROSITE" id="PS51918">
    <property type="entry name" value="RADICAL_SAM"/>
    <property type="match status" value="1"/>
</dbReference>
<feature type="binding site" evidence="12">
    <location>
        <position position="67"/>
    </location>
    <ligand>
        <name>S-adenosyl-L-methionine</name>
        <dbReference type="ChEBI" id="CHEBI:59789"/>
    </ligand>
</feature>
<keyword evidence="4 12" id="KW-0479">Metal-binding</keyword>
<dbReference type="GO" id="GO:1904047">
    <property type="term" value="F:S-adenosyl-L-methionine binding"/>
    <property type="evidence" value="ECO:0007669"/>
    <property type="project" value="UniProtKB-UniRule"/>
</dbReference>
<evidence type="ECO:0000313" key="15">
    <source>
        <dbReference type="Proteomes" id="UP000050514"/>
    </source>
</evidence>
<evidence type="ECO:0000256" key="9">
    <source>
        <dbReference type="ARBA" id="ARBA00023150"/>
    </source>
</evidence>
<dbReference type="GO" id="GO:0051539">
    <property type="term" value="F:4 iron, 4 sulfur cluster binding"/>
    <property type="evidence" value="ECO:0007669"/>
    <property type="project" value="UniProtKB-UniRule"/>
</dbReference>
<keyword evidence="6 12" id="KW-0408">Iron</keyword>
<dbReference type="SUPFAM" id="SSF102114">
    <property type="entry name" value="Radical SAM enzymes"/>
    <property type="match status" value="1"/>
</dbReference>
<dbReference type="STRING" id="360411.AC812_06235"/>
<dbReference type="InterPro" id="IPR006638">
    <property type="entry name" value="Elp3/MiaA/NifB-like_rSAM"/>
</dbReference>
<accession>A0A0P6X7H7</accession>
<protein>
    <recommendedName>
        <fullName evidence="1 12">GTP 3',8-cyclase</fullName>
        <ecNumber evidence="1 12">4.1.99.22</ecNumber>
    </recommendedName>
    <alternativeName>
        <fullName evidence="12">Molybdenum cofactor biosynthesis protein A</fullName>
    </alternativeName>
</protein>
<evidence type="ECO:0000256" key="7">
    <source>
        <dbReference type="ARBA" id="ARBA00023014"/>
    </source>
</evidence>
<keyword evidence="10 12" id="KW-0456">Lyase</keyword>
<feature type="domain" description="Radical SAM core" evidence="13">
    <location>
        <begin position="5"/>
        <end position="219"/>
    </location>
</feature>
<dbReference type="SFLD" id="SFLDG01386">
    <property type="entry name" value="main_SPASM_domain-containing"/>
    <property type="match status" value="1"/>
</dbReference>
<dbReference type="EMBL" id="LGHJ01000012">
    <property type="protein sequence ID" value="KPL76273.1"/>
    <property type="molecule type" value="Genomic_DNA"/>
</dbReference>
<sequence length="326" mass="36434">MALDRFGRNIHYLRISLTDHCNLRCVYCMPEDMTFRPNAELMQDDEVILLTRLFASLGFDKIRLTGGEPTVRANIVDLVREIASTPGVRSLSMTTNGILLEKLARPLKEAGLQRVNISLDTLNPIRFKAITRWGSFDKVWAGIMAAEQAGLQPIKLNAVIVRGFNEEDVVPMARLSCTLPWQIRFIEMMPFGGATELQRQQVVTTQEMIRRIEAELGPLHPVNNGKLDGEARVFRLPDAVGEIGFIASVSMPFCAACTRARLTADGKLRLCLLREKEVDLLTPLRQGATLEDLRQIIINGIWHKPWGHGLAEGDFATNRTMSEIGG</sequence>
<dbReference type="Gene3D" id="3.20.20.70">
    <property type="entry name" value="Aldolase class I"/>
    <property type="match status" value="1"/>
</dbReference>
<dbReference type="GO" id="GO:0005525">
    <property type="term" value="F:GTP binding"/>
    <property type="evidence" value="ECO:0007669"/>
    <property type="project" value="UniProtKB-UniRule"/>
</dbReference>
<feature type="binding site" evidence="12">
    <location>
        <position position="25"/>
    </location>
    <ligand>
        <name>[4Fe-4S] cluster</name>
        <dbReference type="ChEBI" id="CHEBI:49883"/>
        <label>1</label>
        <note>4Fe-4S-S-AdoMet</note>
    </ligand>
</feature>
<feature type="binding site" evidence="12">
    <location>
        <position position="27"/>
    </location>
    <ligand>
        <name>S-adenosyl-L-methionine</name>
        <dbReference type="ChEBI" id="CHEBI:59789"/>
    </ligand>
</feature>
<dbReference type="GO" id="GO:0046872">
    <property type="term" value="F:metal ion binding"/>
    <property type="evidence" value="ECO:0007669"/>
    <property type="project" value="UniProtKB-KW"/>
</dbReference>
<evidence type="ECO:0000313" key="14">
    <source>
        <dbReference type="EMBL" id="KPL76273.1"/>
    </source>
</evidence>
<dbReference type="InterPro" id="IPR010505">
    <property type="entry name" value="MoaA_twitch"/>
</dbReference>
<dbReference type="CDD" id="cd01335">
    <property type="entry name" value="Radical_SAM"/>
    <property type="match status" value="1"/>
</dbReference>
<keyword evidence="3 12" id="KW-0949">S-adenosyl-L-methionine</keyword>
<dbReference type="EC" id="4.1.99.22" evidence="1 12"/>
<dbReference type="GO" id="GO:0061798">
    <property type="term" value="F:GTP 3',8'-cyclase activity"/>
    <property type="evidence" value="ECO:0007669"/>
    <property type="project" value="UniProtKB-UniRule"/>
</dbReference>
<evidence type="ECO:0000256" key="8">
    <source>
        <dbReference type="ARBA" id="ARBA00023134"/>
    </source>
</evidence>
<dbReference type="SMART" id="SM00729">
    <property type="entry name" value="Elp3"/>
    <property type="match status" value="1"/>
</dbReference>
<comment type="function">
    <text evidence="12">Catalyzes the cyclization of GTP to (8S)-3',8-cyclo-7,8-dihydroguanosine 5'-triphosphate.</text>
</comment>
<dbReference type="SFLD" id="SFLDS00029">
    <property type="entry name" value="Radical_SAM"/>
    <property type="match status" value="1"/>
</dbReference>
<feature type="binding site" evidence="12">
    <location>
        <position position="189"/>
    </location>
    <ligand>
        <name>S-adenosyl-L-methionine</name>
        <dbReference type="ChEBI" id="CHEBI:59789"/>
    </ligand>
</feature>
<evidence type="ECO:0000256" key="3">
    <source>
        <dbReference type="ARBA" id="ARBA00022691"/>
    </source>
</evidence>
<dbReference type="GO" id="GO:0061799">
    <property type="term" value="F:cyclic pyranopterin monophosphate synthase activity"/>
    <property type="evidence" value="ECO:0007669"/>
    <property type="project" value="TreeGrafter"/>
</dbReference>
<comment type="caution">
    <text evidence="14">The sequence shown here is derived from an EMBL/GenBank/DDBJ whole genome shotgun (WGS) entry which is preliminary data.</text>
</comment>
<dbReference type="PANTHER" id="PTHR22960">
    <property type="entry name" value="MOLYBDOPTERIN COFACTOR SYNTHESIS PROTEIN A"/>
    <property type="match status" value="1"/>
</dbReference>
<dbReference type="Pfam" id="PF06463">
    <property type="entry name" value="Mob_synth_C"/>
    <property type="match status" value="1"/>
</dbReference>
<proteinExistence type="inferred from homology"/>
<dbReference type="InterPro" id="IPR013483">
    <property type="entry name" value="MoaA"/>
</dbReference>
<comment type="pathway">
    <text evidence="12">Cofactor biosynthesis; molybdopterin biosynthesis.</text>
</comment>
<keyword evidence="15" id="KW-1185">Reference proteome</keyword>
<dbReference type="InterPro" id="IPR013785">
    <property type="entry name" value="Aldolase_TIM"/>
</dbReference>
<dbReference type="NCBIfam" id="TIGR02666">
    <property type="entry name" value="moaA"/>
    <property type="match status" value="1"/>
</dbReference>
<dbReference type="Pfam" id="PF04055">
    <property type="entry name" value="Radical_SAM"/>
    <property type="match status" value="1"/>
</dbReference>
<feature type="binding site" evidence="12">
    <location>
        <position position="118"/>
    </location>
    <ligand>
        <name>S-adenosyl-L-methionine</name>
        <dbReference type="ChEBI" id="CHEBI:59789"/>
    </ligand>
</feature>
<dbReference type="CDD" id="cd21117">
    <property type="entry name" value="Twitch_MoaA"/>
    <property type="match status" value="1"/>
</dbReference>
<feature type="binding site" evidence="12">
    <location>
        <position position="271"/>
    </location>
    <ligand>
        <name>[4Fe-4S] cluster</name>
        <dbReference type="ChEBI" id="CHEBI:49883"/>
        <label>2</label>
        <note>4Fe-4S-substrate</note>
    </ligand>
</feature>
<evidence type="ECO:0000256" key="4">
    <source>
        <dbReference type="ARBA" id="ARBA00022723"/>
    </source>
</evidence>
<dbReference type="PROSITE" id="PS01305">
    <property type="entry name" value="MOAA_NIFB_PQQE"/>
    <property type="match status" value="1"/>
</dbReference>
<dbReference type="SFLD" id="SFLDG01067">
    <property type="entry name" value="SPASM/twitch_domain_containing"/>
    <property type="match status" value="1"/>
</dbReference>
<comment type="similarity">
    <text evidence="12">Belongs to the radical SAM superfamily. MoaA family.</text>
</comment>
<dbReference type="InterPro" id="IPR000385">
    <property type="entry name" value="MoaA_NifB_PqqE_Fe-S-bd_CS"/>
</dbReference>
<feature type="binding site" evidence="12">
    <location>
        <position position="63"/>
    </location>
    <ligand>
        <name>GTP</name>
        <dbReference type="ChEBI" id="CHEBI:37565"/>
    </ligand>
</feature>
<comment type="catalytic activity">
    <reaction evidence="11 12">
        <text>GTP + AH2 + S-adenosyl-L-methionine = (8S)-3',8-cyclo-7,8-dihydroguanosine 5'-triphosphate + 5'-deoxyadenosine + L-methionine + A + H(+)</text>
        <dbReference type="Rhea" id="RHEA:49576"/>
        <dbReference type="ChEBI" id="CHEBI:13193"/>
        <dbReference type="ChEBI" id="CHEBI:15378"/>
        <dbReference type="ChEBI" id="CHEBI:17319"/>
        <dbReference type="ChEBI" id="CHEBI:17499"/>
        <dbReference type="ChEBI" id="CHEBI:37565"/>
        <dbReference type="ChEBI" id="CHEBI:57844"/>
        <dbReference type="ChEBI" id="CHEBI:59789"/>
        <dbReference type="ChEBI" id="CHEBI:131766"/>
        <dbReference type="EC" id="4.1.99.22"/>
    </reaction>
</comment>
<evidence type="ECO:0000256" key="12">
    <source>
        <dbReference type="HAMAP-Rule" id="MF_01225"/>
    </source>
</evidence>
<evidence type="ECO:0000256" key="5">
    <source>
        <dbReference type="ARBA" id="ARBA00022741"/>
    </source>
</evidence>
<keyword evidence="8 12" id="KW-0342">GTP-binding</keyword>
<evidence type="ECO:0000256" key="10">
    <source>
        <dbReference type="ARBA" id="ARBA00023239"/>
    </source>
</evidence>
<organism evidence="14 15">
    <name type="scientific">Bellilinea caldifistulae</name>
    <dbReference type="NCBI Taxonomy" id="360411"/>
    <lineage>
        <taxon>Bacteria</taxon>
        <taxon>Bacillati</taxon>
        <taxon>Chloroflexota</taxon>
        <taxon>Anaerolineae</taxon>
        <taxon>Anaerolineales</taxon>
        <taxon>Anaerolineaceae</taxon>
        <taxon>Bellilinea</taxon>
    </lineage>
</organism>
<reference evidence="14 15" key="1">
    <citation type="submission" date="2015-07" db="EMBL/GenBank/DDBJ databases">
        <title>Draft genome of Bellilinea caldifistulae DSM 17877.</title>
        <authorList>
            <person name="Hemp J."/>
            <person name="Ward L.M."/>
            <person name="Pace L.A."/>
            <person name="Fischer W.W."/>
        </authorList>
    </citation>
    <scope>NUCLEOTIDE SEQUENCE [LARGE SCALE GENOMIC DNA]</scope>
    <source>
        <strain evidence="14 15">GOMI-1</strain>
    </source>
</reference>
<dbReference type="InterPro" id="IPR050105">
    <property type="entry name" value="MoCo_biosynth_MoaA/MoaC"/>
</dbReference>
<feature type="binding site" evidence="12">
    <location>
        <position position="155"/>
    </location>
    <ligand>
        <name>GTP</name>
        <dbReference type="ChEBI" id="CHEBI:37565"/>
    </ligand>
</feature>
<dbReference type="PANTHER" id="PTHR22960:SF0">
    <property type="entry name" value="MOLYBDENUM COFACTOR BIOSYNTHESIS PROTEIN 1"/>
    <property type="match status" value="1"/>
</dbReference>
<feature type="binding site" evidence="12">
    <location>
        <position position="28"/>
    </location>
    <ligand>
        <name>[4Fe-4S] cluster</name>
        <dbReference type="ChEBI" id="CHEBI:49883"/>
        <label>1</label>
        <note>4Fe-4S-S-AdoMet</note>
    </ligand>
</feature>
<feature type="binding site" evidence="12">
    <location>
        <position position="94"/>
    </location>
    <ligand>
        <name>GTP</name>
        <dbReference type="ChEBI" id="CHEBI:37565"/>
    </ligand>
</feature>
<comment type="cofactor">
    <cofactor evidence="12">
        <name>[4Fe-4S] cluster</name>
        <dbReference type="ChEBI" id="CHEBI:49883"/>
    </cofactor>
    <text evidence="12">Binds 2 [4Fe-4S] clusters. Binds 1 [4Fe-4S] cluster coordinated with 3 cysteines and an exchangeable S-adenosyl-L-methionine and 1 [4Fe-4S] cluster coordinated with 3 cysteines and the GTP-derived substrate.</text>
</comment>
<evidence type="ECO:0000259" key="13">
    <source>
        <dbReference type="PROSITE" id="PS51918"/>
    </source>
</evidence>
<keyword evidence="5 12" id="KW-0547">Nucleotide-binding</keyword>
<keyword evidence="2 12" id="KW-0004">4Fe-4S</keyword>
<dbReference type="InterPro" id="IPR007197">
    <property type="entry name" value="rSAM"/>
</dbReference>
<dbReference type="GO" id="GO:0006777">
    <property type="term" value="P:Mo-molybdopterin cofactor biosynthetic process"/>
    <property type="evidence" value="ECO:0007669"/>
    <property type="project" value="UniProtKB-UniRule"/>
</dbReference>
<feature type="binding site" evidence="12">
    <location>
        <position position="21"/>
    </location>
    <ligand>
        <name>[4Fe-4S] cluster</name>
        <dbReference type="ChEBI" id="CHEBI:49883"/>
        <label>1</label>
        <note>4Fe-4S-S-AdoMet</note>
    </ligand>
</feature>
<dbReference type="Proteomes" id="UP000050514">
    <property type="component" value="Unassembled WGS sequence"/>
</dbReference>
<evidence type="ECO:0000256" key="6">
    <source>
        <dbReference type="ARBA" id="ARBA00023004"/>
    </source>
</evidence>
<dbReference type="InterPro" id="IPR058240">
    <property type="entry name" value="rSAM_sf"/>
</dbReference>
<name>A0A0P6X7H7_9CHLR</name>
<dbReference type="HAMAP" id="MF_01225_B">
    <property type="entry name" value="MoaA_B"/>
    <property type="match status" value="1"/>
</dbReference>
<feature type="binding site" evidence="12">
    <location>
        <position position="14"/>
    </location>
    <ligand>
        <name>GTP</name>
        <dbReference type="ChEBI" id="CHEBI:37565"/>
    </ligand>
</feature>
<dbReference type="UniPathway" id="UPA00344"/>
<gene>
    <name evidence="12" type="primary">moaA</name>
    <name evidence="14" type="ORF">AC812_06235</name>
</gene>
<dbReference type="InterPro" id="IPR040064">
    <property type="entry name" value="MoaA-like"/>
</dbReference>
<feature type="binding site" evidence="12">
    <location>
        <begin position="259"/>
        <end position="261"/>
    </location>
    <ligand>
        <name>GTP</name>
        <dbReference type="ChEBI" id="CHEBI:37565"/>
    </ligand>
</feature>
<keyword evidence="9 12" id="KW-0501">Molybdenum cofactor biosynthesis</keyword>
<dbReference type="OrthoDB" id="9763993at2"/>
<dbReference type="SFLD" id="SFLDG01383">
    <property type="entry name" value="cyclic_pyranopterin_phosphate"/>
    <property type="match status" value="1"/>
</dbReference>
<dbReference type="AlphaFoldDB" id="A0A0P6X7H7"/>
<feature type="binding site" evidence="12">
    <location>
        <position position="254"/>
    </location>
    <ligand>
        <name>[4Fe-4S] cluster</name>
        <dbReference type="ChEBI" id="CHEBI:49883"/>
        <label>2</label>
        <note>4Fe-4S-substrate</note>
    </ligand>
</feature>
<feature type="binding site" evidence="12">
    <location>
        <position position="257"/>
    </location>
    <ligand>
        <name>[4Fe-4S] cluster</name>
        <dbReference type="ChEBI" id="CHEBI:49883"/>
        <label>2</label>
        <note>4Fe-4S-substrate</note>
    </ligand>
</feature>
<dbReference type="NCBIfam" id="NF001199">
    <property type="entry name" value="PRK00164.2-1"/>
    <property type="match status" value="1"/>
</dbReference>
<evidence type="ECO:0000256" key="11">
    <source>
        <dbReference type="ARBA" id="ARBA00048697"/>
    </source>
</evidence>
<dbReference type="PATRIC" id="fig|360411.5.peg.1372"/>
<evidence type="ECO:0000256" key="1">
    <source>
        <dbReference type="ARBA" id="ARBA00012167"/>
    </source>
</evidence>
<dbReference type="RefSeq" id="WP_061919202.1">
    <property type="nucleotide sequence ID" value="NZ_DF967971.1"/>
</dbReference>